<gene>
    <name evidence="9" type="ORF">Q664_29740</name>
</gene>
<dbReference type="Pfam" id="PF22544">
    <property type="entry name" value="HYDIN_VesB_CFA65-like_Ig"/>
    <property type="match status" value="1"/>
</dbReference>
<feature type="domain" description="Cep192/Spd-2-like" evidence="7">
    <location>
        <begin position="142"/>
        <end position="240"/>
    </location>
</feature>
<keyword evidence="3" id="KW-0963">Cytoplasm</keyword>
<reference evidence="9 10" key="1">
    <citation type="submission" date="2014-07" db="EMBL/GenBank/DDBJ databases">
        <title>Draft Genome Sequence of Gephyronic Acid Producer, Cystobacter violaceus Strain Cb vi76.</title>
        <authorList>
            <person name="Stevens D.C."/>
            <person name="Young J."/>
            <person name="Carmichael R."/>
            <person name="Tan J."/>
            <person name="Taylor R.E."/>
        </authorList>
    </citation>
    <scope>NUCLEOTIDE SEQUENCE [LARGE SCALE GENOMIC DNA]</scope>
    <source>
        <strain evidence="9 10">Cb vi76</strain>
    </source>
</reference>
<evidence type="ECO:0000256" key="6">
    <source>
        <dbReference type="SAM" id="SignalP"/>
    </source>
</evidence>
<comment type="caution">
    <text evidence="9">The sequence shown here is derived from an EMBL/GenBank/DDBJ whole genome shotgun (WGS) entry which is preliminary data.</text>
</comment>
<evidence type="ECO:0000256" key="2">
    <source>
        <dbReference type="ARBA" id="ARBA00004496"/>
    </source>
</evidence>
<dbReference type="Proteomes" id="UP000028547">
    <property type="component" value="Unassembled WGS sequence"/>
</dbReference>
<evidence type="ECO:0000259" key="8">
    <source>
        <dbReference type="Pfam" id="PF22544"/>
    </source>
</evidence>
<protein>
    <submittedName>
        <fullName evidence="9">Uncharacterized protein</fullName>
    </submittedName>
</protein>
<keyword evidence="5" id="KW-0966">Cell projection</keyword>
<evidence type="ECO:0000256" key="4">
    <source>
        <dbReference type="ARBA" id="ARBA00023069"/>
    </source>
</evidence>
<feature type="chain" id="PRO_5001781578" evidence="6">
    <location>
        <begin position="20"/>
        <end position="988"/>
    </location>
</feature>
<evidence type="ECO:0000256" key="5">
    <source>
        <dbReference type="ARBA" id="ARBA00023273"/>
    </source>
</evidence>
<organism evidence="9 10">
    <name type="scientific">Archangium violaceum Cb vi76</name>
    <dbReference type="NCBI Taxonomy" id="1406225"/>
    <lineage>
        <taxon>Bacteria</taxon>
        <taxon>Pseudomonadati</taxon>
        <taxon>Myxococcota</taxon>
        <taxon>Myxococcia</taxon>
        <taxon>Myxococcales</taxon>
        <taxon>Cystobacterineae</taxon>
        <taxon>Archangiaceae</taxon>
        <taxon>Archangium</taxon>
    </lineage>
</organism>
<dbReference type="PANTHER" id="PTHR46127">
    <property type="entry name" value="CILIA- AND FLAGELLA-ASSOCIATED PROTEIN 65"/>
    <property type="match status" value="1"/>
</dbReference>
<keyword evidence="6" id="KW-0732">Signal</keyword>
<dbReference type="Pfam" id="PF22073">
    <property type="entry name" value="Cep192_D4"/>
    <property type="match status" value="1"/>
</dbReference>
<proteinExistence type="predicted"/>
<feature type="domain" description="HYDIN/VesB/CFA65-like Ig-like" evidence="8">
    <location>
        <begin position="245"/>
        <end position="325"/>
    </location>
</feature>
<name>A0A084SNX5_9BACT</name>
<evidence type="ECO:0000313" key="10">
    <source>
        <dbReference type="Proteomes" id="UP000028547"/>
    </source>
</evidence>
<sequence length="988" mass="103937">MLGLRWVCVAACLMALVGAGCERPSSHRAPSGLGASPEKLEFGLSAVGVTKTMKVRLSNRGRAPFMVHGARATLPNVEVAPFDAFELKAGGEREVEVRFTADVEGTVSGLLEVLTDADNVGSEGVAKLGLDGQGVKAFVEVPGRALEFGNVELGQVEMREFVVRNPTPVETPVRVSFEGADADQFGSSEADQPFVLRPGEERRVPLAFSPQRLGAAAAQVRVGVECPMCEPIVVSLSGTGIATLLEVTPLRVDFGRVPVGATAEERVIVRNLGTEPMAYGGVRLLDNAGNVFRVVSAPAVGAGVLASGAVAEIRVAFSPTAPGPVREARLELDVRPMGTTKPGPKVSLRGEVGNSCVVLQPDPLDFGVVAEGMSATRDVQVINRCRNDVLLSDVTLTTKKGGYFLLATAPASLPIPAGQSVAVPITFRPRAGQGEGEAELSAKILNGTSTSTEVVRMKGAGKVFEPCDYVLEPEVVEFGSVPVGSEVTLGASVRNAGTSECFLQGMQVAGGSDDAFRAERLGNQVLRPGQRARLLVRFKPGAEGEFSGMAEGWVNNPSAGHLLVPLHGQGVQGCFSVQPTSLDFGVTRLTCGPRERELIVYNDCPGPTTLRALRTEGDAADFKVSHGFTFPAELAARSRATVKVTYEPSSDGDDAAALRFDLATGAPYTVGLVGKGELKNEQTDEFVQESQAKVDVLFVVDNSGSMMDEQQSLGSNFSAFLSHAGKAGVDYHIAVTTTGIERSSGGWATCPGGAEGGENGRFFPVDNSSPRIIKPTTPAAEAVFVRNTNVGVCHWNEQGLEAMYQALSPPLVFSGDDPRTPQALDGNAGFLREDAKLAIIAVTDEEDFSPQPVAAYETFLLGLKGGDRSKILFSAITGPGDLTTCPRASSTGSRYIQLAQSTGGVVESICTPNWAESLERISENAFGPNRSFPLSETPSDTSRIVVRVDGVVVTDGWTYDATTNSVIFDVDKAPQAGASVQITYPVGC</sequence>
<evidence type="ECO:0000256" key="3">
    <source>
        <dbReference type="ARBA" id="ARBA00022490"/>
    </source>
</evidence>
<dbReference type="PROSITE" id="PS51257">
    <property type="entry name" value="PROKAR_LIPOPROTEIN"/>
    <property type="match status" value="1"/>
</dbReference>
<dbReference type="RefSeq" id="WP_043403018.1">
    <property type="nucleotide sequence ID" value="NZ_JPMI01000220.1"/>
</dbReference>
<comment type="subcellular location">
    <subcellularLocation>
        <location evidence="1">Cell projection</location>
        <location evidence="1">Cilium</location>
    </subcellularLocation>
    <subcellularLocation>
        <location evidence="2">Cytoplasm</location>
    </subcellularLocation>
</comment>
<dbReference type="GO" id="GO:0005737">
    <property type="term" value="C:cytoplasm"/>
    <property type="evidence" value="ECO:0007669"/>
    <property type="project" value="UniProtKB-SubCell"/>
</dbReference>
<evidence type="ECO:0000256" key="1">
    <source>
        <dbReference type="ARBA" id="ARBA00004138"/>
    </source>
</evidence>
<dbReference type="EMBL" id="JPMI01000220">
    <property type="protein sequence ID" value="KFA90160.1"/>
    <property type="molecule type" value="Genomic_DNA"/>
</dbReference>
<feature type="signal peptide" evidence="6">
    <location>
        <begin position="1"/>
        <end position="19"/>
    </location>
</feature>
<dbReference type="AlphaFoldDB" id="A0A084SNX5"/>
<dbReference type="InterPro" id="IPR052614">
    <property type="entry name" value="CFAP65"/>
</dbReference>
<dbReference type="Gene3D" id="2.60.40.10">
    <property type="entry name" value="Immunoglobulins"/>
    <property type="match status" value="6"/>
</dbReference>
<dbReference type="InterPro" id="IPR054090">
    <property type="entry name" value="Cep192_Spd-2-like_dom"/>
</dbReference>
<dbReference type="InterPro" id="IPR053879">
    <property type="entry name" value="HYDIN_VesB_CFA65-like_Ig"/>
</dbReference>
<dbReference type="InterPro" id="IPR013783">
    <property type="entry name" value="Ig-like_fold"/>
</dbReference>
<evidence type="ECO:0000313" key="9">
    <source>
        <dbReference type="EMBL" id="KFA90160.1"/>
    </source>
</evidence>
<evidence type="ECO:0000259" key="7">
    <source>
        <dbReference type="Pfam" id="PF22073"/>
    </source>
</evidence>
<keyword evidence="4" id="KW-0969">Cilium</keyword>
<dbReference type="NCBIfam" id="NF012200">
    <property type="entry name" value="choice_anch_D"/>
    <property type="match status" value="5"/>
</dbReference>
<accession>A0A084SNX5</accession>
<dbReference type="PANTHER" id="PTHR46127:SF1">
    <property type="entry name" value="CILIA- AND FLAGELLA-ASSOCIATED PROTEIN 65"/>
    <property type="match status" value="1"/>
</dbReference>